<dbReference type="InterPro" id="IPR013087">
    <property type="entry name" value="Znf_C2H2_type"/>
</dbReference>
<keyword evidence="3" id="KW-0862">Zinc</keyword>
<dbReference type="GO" id="GO:0003676">
    <property type="term" value="F:nucleic acid binding"/>
    <property type="evidence" value="ECO:0007669"/>
    <property type="project" value="InterPro"/>
</dbReference>
<dbReference type="InterPro" id="IPR036236">
    <property type="entry name" value="Znf_C2H2_sf"/>
</dbReference>
<sequence>MGSVDSDAFQHIRLGDCVSWRTMATNTILQLLLLLTWDCITSATVKNPLYGIFFTSFVVLAELVSAVSLTFADGLFETLRSANPPTIAWLKSLPTELEKKWAVYLLVLEKAGSRPRVYIGSSTCKDRGVRARFKQYEDELWLPTNIEISLHDGFTITSRGLLAWTPIPSPAFQPVIRLFFLALEATLAHALCCLREGVKGDFKLTPEEREQKAAELKRHIAERMKVVSKNHVQRQREKNLAAYLDYHNTMPKKYYREDRARFLSTKKRSVKKVMETQKHYCDPCRMSCKTPRALAEHKGPKHRRQVGDIDILKGLRPDKARNILEKKFYCKPCDKPFPSKTLLRNHEKTKIHLQRLPGGIHATT</sequence>
<keyword evidence="1" id="KW-0479">Metal-binding</keyword>
<dbReference type="PROSITE" id="PS00028">
    <property type="entry name" value="ZINC_FINGER_C2H2_1"/>
    <property type="match status" value="1"/>
</dbReference>
<gene>
    <name evidence="7" type="ORF">IFR04_010689</name>
</gene>
<keyword evidence="5" id="KW-0472">Membrane</keyword>
<evidence type="ECO:0000313" key="7">
    <source>
        <dbReference type="EMBL" id="KAG4416170.1"/>
    </source>
</evidence>
<evidence type="ECO:0000256" key="3">
    <source>
        <dbReference type="ARBA" id="ARBA00022833"/>
    </source>
</evidence>
<dbReference type="EMBL" id="JAFJYH010000195">
    <property type="protein sequence ID" value="KAG4416170.1"/>
    <property type="molecule type" value="Genomic_DNA"/>
</dbReference>
<evidence type="ECO:0000313" key="8">
    <source>
        <dbReference type="Proteomes" id="UP000664132"/>
    </source>
</evidence>
<dbReference type="Pfam" id="PF12171">
    <property type="entry name" value="zf-C2H2_jaz"/>
    <property type="match status" value="1"/>
</dbReference>
<dbReference type="InterPro" id="IPR003604">
    <property type="entry name" value="Matrin/U1-like-C_Znf_C2H2"/>
</dbReference>
<keyword evidence="5" id="KW-1133">Transmembrane helix</keyword>
<dbReference type="GO" id="GO:0008270">
    <property type="term" value="F:zinc ion binding"/>
    <property type="evidence" value="ECO:0007669"/>
    <property type="project" value="UniProtKB-KW"/>
</dbReference>
<dbReference type="AlphaFoldDB" id="A0A8H7W3U3"/>
<feature type="transmembrane region" description="Helical" evidence="5">
    <location>
        <begin position="49"/>
        <end position="71"/>
    </location>
</feature>
<name>A0A8H7W3U3_9HELO</name>
<keyword evidence="5" id="KW-0812">Transmembrane</keyword>
<proteinExistence type="predicted"/>
<keyword evidence="8" id="KW-1185">Reference proteome</keyword>
<keyword evidence="2 4" id="KW-0863">Zinc-finger</keyword>
<dbReference type="Gene3D" id="3.30.160.60">
    <property type="entry name" value="Classic Zinc Finger"/>
    <property type="match status" value="1"/>
</dbReference>
<dbReference type="SUPFAM" id="SSF57667">
    <property type="entry name" value="beta-beta-alpha zinc fingers"/>
    <property type="match status" value="1"/>
</dbReference>
<feature type="transmembrane region" description="Helical" evidence="5">
    <location>
        <begin position="20"/>
        <end position="37"/>
    </location>
</feature>
<organism evidence="7 8">
    <name type="scientific">Cadophora malorum</name>
    <dbReference type="NCBI Taxonomy" id="108018"/>
    <lineage>
        <taxon>Eukaryota</taxon>
        <taxon>Fungi</taxon>
        <taxon>Dikarya</taxon>
        <taxon>Ascomycota</taxon>
        <taxon>Pezizomycotina</taxon>
        <taxon>Leotiomycetes</taxon>
        <taxon>Helotiales</taxon>
        <taxon>Ploettnerulaceae</taxon>
        <taxon>Cadophora</taxon>
    </lineage>
</organism>
<comment type="caution">
    <text evidence="7">The sequence shown here is derived from an EMBL/GenBank/DDBJ whole genome shotgun (WGS) entry which is preliminary data.</text>
</comment>
<evidence type="ECO:0000256" key="2">
    <source>
        <dbReference type="ARBA" id="ARBA00022771"/>
    </source>
</evidence>
<reference evidence="7" key="1">
    <citation type="submission" date="2021-02" db="EMBL/GenBank/DDBJ databases">
        <title>Genome sequence Cadophora malorum strain M34.</title>
        <authorList>
            <person name="Stefanovic E."/>
            <person name="Vu D."/>
            <person name="Scully C."/>
            <person name="Dijksterhuis J."/>
            <person name="Roader J."/>
            <person name="Houbraken J."/>
        </authorList>
    </citation>
    <scope>NUCLEOTIDE SEQUENCE</scope>
    <source>
        <strain evidence="7">M34</strain>
    </source>
</reference>
<dbReference type="Proteomes" id="UP000664132">
    <property type="component" value="Unassembled WGS sequence"/>
</dbReference>
<evidence type="ECO:0000256" key="4">
    <source>
        <dbReference type="PROSITE-ProRule" id="PRU00042"/>
    </source>
</evidence>
<evidence type="ECO:0000256" key="1">
    <source>
        <dbReference type="ARBA" id="ARBA00022723"/>
    </source>
</evidence>
<dbReference type="OrthoDB" id="3599887at2759"/>
<accession>A0A8H7W3U3</accession>
<dbReference type="SMART" id="SM00451">
    <property type="entry name" value="ZnF_U1"/>
    <property type="match status" value="2"/>
</dbReference>
<protein>
    <recommendedName>
        <fullName evidence="6">C2H2-type domain-containing protein</fullName>
    </recommendedName>
</protein>
<dbReference type="InterPro" id="IPR022755">
    <property type="entry name" value="Znf_C2H2_jaz"/>
</dbReference>
<dbReference type="PROSITE" id="PS50157">
    <property type="entry name" value="ZINC_FINGER_C2H2_2"/>
    <property type="match status" value="1"/>
</dbReference>
<evidence type="ECO:0000259" key="6">
    <source>
        <dbReference type="PROSITE" id="PS50157"/>
    </source>
</evidence>
<dbReference type="SMART" id="SM00355">
    <property type="entry name" value="ZnF_C2H2"/>
    <property type="match status" value="2"/>
</dbReference>
<evidence type="ECO:0000256" key="5">
    <source>
        <dbReference type="SAM" id="Phobius"/>
    </source>
</evidence>
<feature type="domain" description="C2H2-type" evidence="6">
    <location>
        <begin position="328"/>
        <end position="357"/>
    </location>
</feature>